<feature type="compositionally biased region" description="Basic residues" evidence="1">
    <location>
        <begin position="120"/>
        <end position="132"/>
    </location>
</feature>
<evidence type="ECO:0000256" key="1">
    <source>
        <dbReference type="SAM" id="MobiDB-lite"/>
    </source>
</evidence>
<accession>A0AAW2M2K9</accession>
<evidence type="ECO:0008006" key="3">
    <source>
        <dbReference type="Google" id="ProtNLM"/>
    </source>
</evidence>
<sequence>MMHLRDLYAVPDRHIRYAATKAFFSTKMVEGFSIYDHYVQMLSFVEKLEDLKAGIKNDTYINLFLQSSPPSYDPFILNININGLEKSISELINILVQFEATVKRSEHAVMLGEASTSKKGKKAQRWKTKRSNAKGPVPASKSIVKAPTVGKGKRKEVPKASKAEDAYHYCHEKRHWKRNYPKFLASIQGMFVVEVNMVANSASWVLDTGSGHTSVMIYR</sequence>
<proteinExistence type="predicted"/>
<gene>
    <name evidence="2" type="ORF">Sradi_5104100</name>
</gene>
<dbReference type="Pfam" id="PF14223">
    <property type="entry name" value="Retrotran_gag_2"/>
    <property type="match status" value="1"/>
</dbReference>
<reference evidence="2" key="2">
    <citation type="journal article" date="2024" name="Plant">
        <title>Genomic evolution and insights into agronomic trait innovations of Sesamum species.</title>
        <authorList>
            <person name="Miao H."/>
            <person name="Wang L."/>
            <person name="Qu L."/>
            <person name="Liu H."/>
            <person name="Sun Y."/>
            <person name="Le M."/>
            <person name="Wang Q."/>
            <person name="Wei S."/>
            <person name="Zheng Y."/>
            <person name="Lin W."/>
            <person name="Duan Y."/>
            <person name="Cao H."/>
            <person name="Xiong S."/>
            <person name="Wang X."/>
            <person name="Wei L."/>
            <person name="Li C."/>
            <person name="Ma Q."/>
            <person name="Ju M."/>
            <person name="Zhao R."/>
            <person name="Li G."/>
            <person name="Mu C."/>
            <person name="Tian Q."/>
            <person name="Mei H."/>
            <person name="Zhang T."/>
            <person name="Gao T."/>
            <person name="Zhang H."/>
        </authorList>
    </citation>
    <scope>NUCLEOTIDE SEQUENCE</scope>
    <source>
        <strain evidence="2">G02</strain>
    </source>
</reference>
<feature type="region of interest" description="Disordered" evidence="1">
    <location>
        <begin position="120"/>
        <end position="140"/>
    </location>
</feature>
<evidence type="ECO:0000313" key="2">
    <source>
        <dbReference type="EMBL" id="KAL0325348.1"/>
    </source>
</evidence>
<reference evidence="2" key="1">
    <citation type="submission" date="2020-06" db="EMBL/GenBank/DDBJ databases">
        <authorList>
            <person name="Li T."/>
            <person name="Hu X."/>
            <person name="Zhang T."/>
            <person name="Song X."/>
            <person name="Zhang H."/>
            <person name="Dai N."/>
            <person name="Sheng W."/>
            <person name="Hou X."/>
            <person name="Wei L."/>
        </authorList>
    </citation>
    <scope>NUCLEOTIDE SEQUENCE</scope>
    <source>
        <strain evidence="2">G02</strain>
        <tissue evidence="2">Leaf</tissue>
    </source>
</reference>
<dbReference type="AlphaFoldDB" id="A0AAW2M2K9"/>
<dbReference type="EMBL" id="JACGWJ010000023">
    <property type="protein sequence ID" value="KAL0325348.1"/>
    <property type="molecule type" value="Genomic_DNA"/>
</dbReference>
<protein>
    <recommendedName>
        <fullName evidence="3">Gag/pol protein</fullName>
    </recommendedName>
</protein>
<name>A0AAW2M2K9_SESRA</name>
<organism evidence="2">
    <name type="scientific">Sesamum radiatum</name>
    <name type="common">Black benniseed</name>
    <dbReference type="NCBI Taxonomy" id="300843"/>
    <lineage>
        <taxon>Eukaryota</taxon>
        <taxon>Viridiplantae</taxon>
        <taxon>Streptophyta</taxon>
        <taxon>Embryophyta</taxon>
        <taxon>Tracheophyta</taxon>
        <taxon>Spermatophyta</taxon>
        <taxon>Magnoliopsida</taxon>
        <taxon>eudicotyledons</taxon>
        <taxon>Gunneridae</taxon>
        <taxon>Pentapetalae</taxon>
        <taxon>asterids</taxon>
        <taxon>lamiids</taxon>
        <taxon>Lamiales</taxon>
        <taxon>Pedaliaceae</taxon>
        <taxon>Sesamum</taxon>
    </lineage>
</organism>
<comment type="caution">
    <text evidence="2">The sequence shown here is derived from an EMBL/GenBank/DDBJ whole genome shotgun (WGS) entry which is preliminary data.</text>
</comment>